<dbReference type="Proteomes" id="UP000095282">
    <property type="component" value="Unplaced"/>
</dbReference>
<organism evidence="1 2">
    <name type="scientific">Caenorhabditis tropicalis</name>
    <dbReference type="NCBI Taxonomy" id="1561998"/>
    <lineage>
        <taxon>Eukaryota</taxon>
        <taxon>Metazoa</taxon>
        <taxon>Ecdysozoa</taxon>
        <taxon>Nematoda</taxon>
        <taxon>Chromadorea</taxon>
        <taxon>Rhabditida</taxon>
        <taxon>Rhabditina</taxon>
        <taxon>Rhabditomorpha</taxon>
        <taxon>Rhabditoidea</taxon>
        <taxon>Rhabditidae</taxon>
        <taxon>Peloderinae</taxon>
        <taxon>Caenorhabditis</taxon>
    </lineage>
</organism>
<evidence type="ECO:0000313" key="1">
    <source>
        <dbReference type="Proteomes" id="UP000095282"/>
    </source>
</evidence>
<reference evidence="2" key="1">
    <citation type="submission" date="2016-11" db="UniProtKB">
        <authorList>
            <consortium name="WormBaseParasite"/>
        </authorList>
    </citation>
    <scope>IDENTIFICATION</scope>
</reference>
<sequence>MEFFGIAKFFINEKIGKENEDDRDIYEDLIYGNDVAEEEEIRVLTSSKLRRREALFGEEVTRAGLGRAEYYEDNHIHSCDKEESPPHKCPYAKKNPTKKTKVYIANEEIELSLISAMVVSYA</sequence>
<dbReference type="eggNOG" id="KOG1418">
    <property type="taxonomic scope" value="Eukaryota"/>
</dbReference>
<protein>
    <submittedName>
        <fullName evidence="2">Uncharacterized protein</fullName>
    </submittedName>
</protein>
<keyword evidence="1" id="KW-1185">Reference proteome</keyword>
<proteinExistence type="predicted"/>
<name>A0A1I7URA6_9PELO</name>
<evidence type="ECO:0000313" key="2">
    <source>
        <dbReference type="WBParaSite" id="Csp11.Scaffold630.g18559.t1"/>
    </source>
</evidence>
<dbReference type="WBParaSite" id="Csp11.Scaffold630.g18559.t1">
    <property type="protein sequence ID" value="Csp11.Scaffold630.g18559.t1"/>
    <property type="gene ID" value="Csp11.Scaffold630.g18559"/>
</dbReference>
<dbReference type="STRING" id="1561998.A0A1I7URA6"/>
<dbReference type="AlphaFoldDB" id="A0A1I7URA6"/>
<accession>A0A1I7URA6</accession>